<keyword evidence="2" id="KW-0812">Transmembrane</keyword>
<dbReference type="PANTHER" id="PTHR30203">
    <property type="entry name" value="OUTER MEMBRANE CATION EFFLUX PROTEIN"/>
    <property type="match status" value="1"/>
</dbReference>
<dbReference type="RefSeq" id="WP_246282341.1">
    <property type="nucleotide sequence ID" value="NZ_CADIKL010000019.1"/>
</dbReference>
<comment type="subcellular location">
    <subcellularLocation>
        <location evidence="2">Cell membrane</location>
        <topology evidence="2">Lipid-anchor</topology>
    </subcellularLocation>
</comment>
<feature type="chain" id="PRO_5027156421" evidence="2">
    <location>
        <begin position="31"/>
        <end position="490"/>
    </location>
</feature>
<evidence type="ECO:0000256" key="1">
    <source>
        <dbReference type="ARBA" id="ARBA00007613"/>
    </source>
</evidence>
<dbReference type="PANTHER" id="PTHR30203:SF33">
    <property type="entry name" value="BLR4455 PROTEIN"/>
    <property type="match status" value="1"/>
</dbReference>
<dbReference type="Gene3D" id="2.20.200.10">
    <property type="entry name" value="Outer membrane efflux proteins (OEP)"/>
    <property type="match status" value="1"/>
</dbReference>
<dbReference type="InterPro" id="IPR010131">
    <property type="entry name" value="MdtP/NodT-like"/>
</dbReference>
<dbReference type="GO" id="GO:0005886">
    <property type="term" value="C:plasma membrane"/>
    <property type="evidence" value="ECO:0007669"/>
    <property type="project" value="UniProtKB-SubCell"/>
</dbReference>
<accession>A0A6J5G7D2</accession>
<dbReference type="EMBL" id="CADIKL010000019">
    <property type="protein sequence ID" value="CAB3794421.1"/>
    <property type="molecule type" value="Genomic_DNA"/>
</dbReference>
<dbReference type="Pfam" id="PF02321">
    <property type="entry name" value="OEP"/>
    <property type="match status" value="2"/>
</dbReference>
<dbReference type="Gene3D" id="1.20.1600.10">
    <property type="entry name" value="Outer membrane efflux proteins (OEP)"/>
    <property type="match status" value="1"/>
</dbReference>
<dbReference type="PROSITE" id="PS51257">
    <property type="entry name" value="PROKAR_LIPOPROTEIN"/>
    <property type="match status" value="1"/>
</dbReference>
<keyword evidence="2" id="KW-0449">Lipoprotein</keyword>
<organism evidence="3 4">
    <name type="scientific">Paraburkholderia caffeinitolerans</name>
    <dbReference type="NCBI Taxonomy" id="1723730"/>
    <lineage>
        <taxon>Bacteria</taxon>
        <taxon>Pseudomonadati</taxon>
        <taxon>Pseudomonadota</taxon>
        <taxon>Betaproteobacteria</taxon>
        <taxon>Burkholderiales</taxon>
        <taxon>Burkholderiaceae</taxon>
        <taxon>Paraburkholderia</taxon>
    </lineage>
</organism>
<dbReference type="Proteomes" id="UP000494119">
    <property type="component" value="Unassembled WGS sequence"/>
</dbReference>
<keyword evidence="4" id="KW-1185">Reference proteome</keyword>
<sequence>MSPKIMRAVKPALKPALKSIVIAASTLWLAACAVGPDYHRPTVDTPSTYRFASSEAEVIDTSLDWWKQFNDPVLDDLVTKSLAQNKDLGIAAARVEEYYGRYVVARSGLFPQVGVNFGGSRSRGVPAPGFAPLVGNQVQLQGVASWELDLFGRLRRLTEAARAEYLATQSAQQATRIALIANVATSYLQLRDYDNQLLIAQETLKSRDDSVKLFEERFAGGVVSKLQLSQARSEYESAQASVYSIQKQIAQQEDAIALLLGQNPGPIPRGKSIAQLAVPAIPAGLPSSLLERRPDIQQAEQTLIAANAQIGAARAQYFPEISLTGMFGAASTALSGLWAGPARVWSFAGAVSQPIFQGGAIAGSVHSAEAAHQEALLNYEQTIQQAFADVENSLVGAARAHDQLDATTREVDALTQYASLSRDLYEGGYTSYLEVLDAERSLFAAQIQQSQLQDQRLAEVVNLYKALGYGWTPPAQTGANPAPQQPAPQS</sequence>
<feature type="signal peptide" evidence="2">
    <location>
        <begin position="1"/>
        <end position="30"/>
    </location>
</feature>
<dbReference type="SUPFAM" id="SSF56954">
    <property type="entry name" value="Outer membrane efflux proteins (OEP)"/>
    <property type="match status" value="1"/>
</dbReference>
<keyword evidence="2" id="KW-1134">Transmembrane beta strand</keyword>
<evidence type="ECO:0000313" key="3">
    <source>
        <dbReference type="EMBL" id="CAB3794421.1"/>
    </source>
</evidence>
<keyword evidence="2" id="KW-0732">Signal</keyword>
<keyword evidence="2" id="KW-0564">Palmitate</keyword>
<evidence type="ECO:0000256" key="2">
    <source>
        <dbReference type="RuleBase" id="RU362097"/>
    </source>
</evidence>
<proteinExistence type="inferred from homology"/>
<keyword evidence="2" id="KW-0472">Membrane</keyword>
<dbReference type="AlphaFoldDB" id="A0A6J5G7D2"/>
<dbReference type="GO" id="GO:0015562">
    <property type="term" value="F:efflux transmembrane transporter activity"/>
    <property type="evidence" value="ECO:0007669"/>
    <property type="project" value="InterPro"/>
</dbReference>
<comment type="similarity">
    <text evidence="1 2">Belongs to the outer membrane factor (OMF) (TC 1.B.17) family.</text>
</comment>
<gene>
    <name evidence="3" type="primary">oprM_6</name>
    <name evidence="3" type="ORF">LMG28688_03934</name>
</gene>
<name>A0A6J5G7D2_9BURK</name>
<reference evidence="3 4" key="1">
    <citation type="submission" date="2020-04" db="EMBL/GenBank/DDBJ databases">
        <authorList>
            <person name="De Canck E."/>
        </authorList>
    </citation>
    <scope>NUCLEOTIDE SEQUENCE [LARGE SCALE GENOMIC DNA]</scope>
    <source>
        <strain evidence="3 4">LMG 28688</strain>
    </source>
</reference>
<dbReference type="NCBIfam" id="TIGR01845">
    <property type="entry name" value="outer_NodT"/>
    <property type="match status" value="1"/>
</dbReference>
<protein>
    <submittedName>
        <fullName evidence="3">Outer membrane protein OprM</fullName>
    </submittedName>
</protein>
<dbReference type="InterPro" id="IPR003423">
    <property type="entry name" value="OMP_efflux"/>
</dbReference>
<evidence type="ECO:0000313" key="4">
    <source>
        <dbReference type="Proteomes" id="UP000494119"/>
    </source>
</evidence>